<keyword evidence="8" id="KW-1185">Reference proteome</keyword>
<dbReference type="InterPro" id="IPR020615">
    <property type="entry name" value="Thiolase_acyl_enz_int_AS"/>
</dbReference>
<dbReference type="PANTHER" id="PTHR43775">
    <property type="entry name" value="FATTY ACID SYNTHASE"/>
    <property type="match status" value="1"/>
</dbReference>
<dbReference type="SUPFAM" id="SSF52151">
    <property type="entry name" value="FabD/lysophospholipase-like"/>
    <property type="match status" value="2"/>
</dbReference>
<feature type="compositionally biased region" description="Basic and acidic residues" evidence="4">
    <location>
        <begin position="897"/>
        <end position="916"/>
    </location>
</feature>
<feature type="domain" description="Ketosynthase family 3 (KS3)" evidence="6">
    <location>
        <begin position="1034"/>
        <end position="1453"/>
    </location>
</feature>
<dbReference type="SUPFAM" id="SSF53901">
    <property type="entry name" value="Thiolase-like"/>
    <property type="match status" value="2"/>
</dbReference>
<feature type="compositionally biased region" description="Low complexity" evidence="4">
    <location>
        <begin position="1010"/>
        <end position="1022"/>
    </location>
</feature>
<dbReference type="InterPro" id="IPR016039">
    <property type="entry name" value="Thiolase-like"/>
</dbReference>
<dbReference type="InterPro" id="IPR020806">
    <property type="entry name" value="PKS_PP-bd"/>
</dbReference>
<dbReference type="PROSITE" id="PS00606">
    <property type="entry name" value="KS3_1"/>
    <property type="match status" value="2"/>
</dbReference>
<dbReference type="InterPro" id="IPR009081">
    <property type="entry name" value="PP-bd_ACP"/>
</dbReference>
<dbReference type="SUPFAM" id="SSF47336">
    <property type="entry name" value="ACP-like"/>
    <property type="match status" value="2"/>
</dbReference>
<feature type="domain" description="Ketosynthase family 3 (KS3)" evidence="6">
    <location>
        <begin position="6"/>
        <end position="431"/>
    </location>
</feature>
<dbReference type="Pfam" id="PF00550">
    <property type="entry name" value="PP-binding"/>
    <property type="match status" value="2"/>
</dbReference>
<feature type="region of interest" description="Disordered" evidence="4">
    <location>
        <begin position="1007"/>
        <end position="1031"/>
    </location>
</feature>
<evidence type="ECO:0000256" key="2">
    <source>
        <dbReference type="ARBA" id="ARBA00022553"/>
    </source>
</evidence>
<name>A0ABP8C340_9ACTN</name>
<dbReference type="SMART" id="SM01294">
    <property type="entry name" value="PKS_PP_betabranch"/>
    <property type="match status" value="1"/>
</dbReference>
<gene>
    <name evidence="7" type="ORF">GCM10022254_31900</name>
</gene>
<dbReference type="Pfam" id="PF16197">
    <property type="entry name" value="KAsynt_C_assoc"/>
    <property type="match status" value="1"/>
</dbReference>
<comment type="caution">
    <text evidence="7">The sequence shown here is derived from an EMBL/GenBank/DDBJ whole genome shotgun (WGS) entry which is preliminary data.</text>
</comment>
<dbReference type="CDD" id="cd08952">
    <property type="entry name" value="KR_1_SDR_x"/>
    <property type="match status" value="1"/>
</dbReference>
<dbReference type="Pfam" id="PF00698">
    <property type="entry name" value="Acyl_transf_1"/>
    <property type="match status" value="2"/>
</dbReference>
<dbReference type="PROSITE" id="PS52004">
    <property type="entry name" value="KS3_2"/>
    <property type="match status" value="2"/>
</dbReference>
<dbReference type="SMART" id="SM00825">
    <property type="entry name" value="PKS_KS"/>
    <property type="match status" value="2"/>
</dbReference>
<dbReference type="Gene3D" id="3.40.50.720">
    <property type="entry name" value="NAD(P)-binding Rossmann-like Domain"/>
    <property type="match status" value="1"/>
</dbReference>
<dbReference type="Pfam" id="PF18369">
    <property type="entry name" value="PKS_DE"/>
    <property type="match status" value="1"/>
</dbReference>
<dbReference type="SUPFAM" id="SSF55048">
    <property type="entry name" value="Probable ACP-binding domain of malonyl-CoA ACP transacylase"/>
    <property type="match status" value="2"/>
</dbReference>
<dbReference type="Pfam" id="PF00109">
    <property type="entry name" value="ketoacyl-synt"/>
    <property type="match status" value="2"/>
</dbReference>
<dbReference type="InterPro" id="IPR006162">
    <property type="entry name" value="Ppantetheine_attach_site"/>
</dbReference>
<proteinExistence type="predicted"/>
<dbReference type="SMART" id="SM00822">
    <property type="entry name" value="PKS_KR"/>
    <property type="match status" value="1"/>
</dbReference>
<dbReference type="EMBL" id="BAABAS010000006">
    <property type="protein sequence ID" value="GAA4232329.1"/>
    <property type="molecule type" value="Genomic_DNA"/>
</dbReference>
<dbReference type="CDD" id="cd00833">
    <property type="entry name" value="PKS"/>
    <property type="match status" value="2"/>
</dbReference>
<dbReference type="PROSITE" id="PS00098">
    <property type="entry name" value="THIOLASE_1"/>
    <property type="match status" value="1"/>
</dbReference>
<keyword evidence="2" id="KW-0597">Phosphoprotein</keyword>
<dbReference type="InterPro" id="IPR036291">
    <property type="entry name" value="NAD(P)-bd_dom_sf"/>
</dbReference>
<feature type="domain" description="Carrier" evidence="5">
    <location>
        <begin position="929"/>
        <end position="1004"/>
    </location>
</feature>
<reference evidence="8" key="1">
    <citation type="journal article" date="2019" name="Int. J. Syst. Evol. Microbiol.">
        <title>The Global Catalogue of Microorganisms (GCM) 10K type strain sequencing project: providing services to taxonomists for standard genome sequencing and annotation.</title>
        <authorList>
            <consortium name="The Broad Institute Genomics Platform"/>
            <consortium name="The Broad Institute Genome Sequencing Center for Infectious Disease"/>
            <person name="Wu L."/>
            <person name="Ma J."/>
        </authorList>
    </citation>
    <scope>NUCLEOTIDE SEQUENCE [LARGE SCALE GENOMIC DNA]</scope>
    <source>
        <strain evidence="8">JCM 17440</strain>
    </source>
</reference>
<dbReference type="InterPro" id="IPR036736">
    <property type="entry name" value="ACP-like_sf"/>
</dbReference>
<evidence type="ECO:0000259" key="6">
    <source>
        <dbReference type="PROSITE" id="PS52004"/>
    </source>
</evidence>
<dbReference type="SMART" id="SM00827">
    <property type="entry name" value="PKS_AT"/>
    <property type="match status" value="2"/>
</dbReference>
<dbReference type="SMART" id="SM00823">
    <property type="entry name" value="PKS_PP"/>
    <property type="match status" value="2"/>
</dbReference>
<dbReference type="Gene3D" id="1.10.1200.10">
    <property type="entry name" value="ACP-like"/>
    <property type="match status" value="2"/>
</dbReference>
<dbReference type="InterPro" id="IPR013968">
    <property type="entry name" value="PKS_KR"/>
</dbReference>
<protein>
    <recommendedName>
        <fullName evidence="9">Polyketide synthase</fullName>
    </recommendedName>
</protein>
<feature type="domain" description="Carrier" evidence="5">
    <location>
        <begin position="2674"/>
        <end position="2749"/>
    </location>
</feature>
<dbReference type="PROSITE" id="PS00012">
    <property type="entry name" value="PHOSPHOPANTETHEINE"/>
    <property type="match status" value="1"/>
</dbReference>
<dbReference type="InterPro" id="IPR001227">
    <property type="entry name" value="Ac_transferase_dom_sf"/>
</dbReference>
<dbReference type="InterPro" id="IPR057326">
    <property type="entry name" value="KR_dom"/>
</dbReference>
<dbReference type="InterPro" id="IPR014031">
    <property type="entry name" value="Ketoacyl_synth_C"/>
</dbReference>
<dbReference type="PROSITE" id="PS50075">
    <property type="entry name" value="CARRIER"/>
    <property type="match status" value="2"/>
</dbReference>
<dbReference type="Gene3D" id="3.30.70.3290">
    <property type="match status" value="3"/>
</dbReference>
<dbReference type="Gene3D" id="3.40.47.10">
    <property type="match status" value="2"/>
</dbReference>
<dbReference type="InterPro" id="IPR016035">
    <property type="entry name" value="Acyl_Trfase/lysoPLipase"/>
</dbReference>
<sequence length="2800" mass="294769">MGGGPPEPVAVVGVGCRFPGGIRSVDALGALLDSGADALTEVPPDRWDGDAHDPRHGRPDAVRSRVGGFLDDIDRFDAVYFGISPREAGRVDPQQRLLLEVAAEAMADAGRPYAEWRGSRTAVFVGMLANDYTLLHARTLGTEGIGPHYASGVEASFAAGRLAYTFDLHGPVASLSAACSSSLLAVHQACQSLRSGECDAALAGGVNLQIVPDISVFMSRVGAISPTGRCRPFDASADGLVRGDGCGVVVLKRLADALADHDRIYAVLRGSAVNSDGASMGLTAPNAVAQASLLRTATGTADVDPADVDYVEAHGTGTPLGDLVELSALQEVYGAGRQDRPLVVGSLKAVFGHMDAAAGVGGLCKALWVLRSGRAPAQPHIDQLNPAIDWADAGIAVARQAVDFDPADRPVRVGVSAFGLSGTNVHVIAEAAPALTEPALTEPAPGEHAPGGNGVPYVLLASAPASATGGLPEQVRALRERVAGERDLAGLAASAATRRTHESHRFAAVATDRDALLTALEDLDDPPDGVFTGVVADPDDPPPVAFVYSGQSSHWAGMATDLYGSDPTVRDALDECHELIRAQASWSLLDELRASEPERLDRTDRAHPAIFAVQVALTRWLGERGITPSAVLGQSLGEISAAYAAGCLALPDAVRLVVRRAEILTSRAAGTGLMYAVAASADTVRGFLADAGSPVAVALVNGPESAVVSGLTADIEQAVRVLEGHGLRCRRLRSEYPAHSPALEPCARELGSEMSGMRSTAPRIRLLSTVHPEEDLDGVDARYWERNLVEPVLLWPAVDRLLAERDHALVEIGPHPMLLKGLAAAMRQRGRSAPVTGTLRRDVPGPLAVHRALARLHVSGVPVDWTAVTGRPDRYRTLPVPSWGGERHWLPGVERGYHTAPLRERPPQPETREPETRAPVAEAPPRPDQDAVDRVARVVRDVLGLPDGERLGRRRGLFEQGLDSLTAAELRSRLEAEFAVDLPVPVVFENPTVEALAAYLRTAAPRREAAPTAEPAAEPSARGVTSADRPDHQDGAVAVIGVACRLPGASSPEEYWSLLTEAGSAIRELPARRREDPIWDEAGRDLPTRGGYLPDIAGFDAAFFRISPREARSLDPQQRLFLEVAWEALEDAGCRPRTLEGRGIGAYVGMEMADYQHLLTRDMSNVDLYYGTGTSFAAAPGRLSYFLGLRGPSLAVDTACSASLTAVHLACQGLRDGDCEVAVVAGTNVIAAPTVLVAMNADGGALAPDGRCKAFDDDADGLGWGEGAAALILKPLAAAERDGDRVYAVIRGSAINQDGASGGLTVPSGPAQVGVVRDALRRAGWAPRDVDYVEAHGTGTRLGDPIEVRALAEAYGPGRDAADPLLIGSAKANIGHLAPAAGIAGLLKVVLALHHGEIPPHPVSRPSTRIDWDEVPVALPTARRGWPARERPPRAGVSSFGLAGSNAHLLVEAAPRPVREKEPAEASPPFVLPVTAATPAALRAAAAKLAARLRKDPGDIADVVATAVYRRSWLDYRLAAVGDVDDIVTALERAAAGADAPNLRIGHVSADDTLPVAFRLGAEPPSGPVLAALLRHPEYHRAHVRAGELDGAGDLLRHHAAITHLWAVLGIVPSPSTGERDDEPTAETLVDVLPEGDDPVSQIAYAVADLFVAGYEPPENVPSPRRPVSLPAYPWERRHYWYRETSAVEPCVLAATSAGELRAGARHLEEFVASDPTLTPAEVGSAVAATAPDGRHRAVALAADREDLLRQLSAVAGGRRNGRAVSGVARASAAPVFVFPGQGSEWAEMAVGLLDTSPAFASAMRACDDALRPLCGWSVLDVLRQDPAAPGLDRVDVVQPVLFATMVSLARTWESYGVRPAAVVGHSQGEIAAAHIAGALSLEDAATVVALRSRVLGETLGGEGAVVAVGLPAGQVRPRVAGRKGVAVAGVNGPRSTLISGDAAEVEALAQEFRDEGARVRKAAAFASHSAHVERIRERLLDVLAKVRPRAGRVPFCSTVTGEMTDTTVLDADYWYRNLRQPVEFEAAVHTLLEAGHEVFIEMSPHPVLVAGIEQILDLAGRDGVALGTLRRGDGGLRRFFTGLAHAWVNGVAVNWRAAHTGTGRPVELRARVDEPPAPASGSVDAEFWEVVDRADARELATLLDLGRDTTEKVLPALASWRRGRLERSVLDSWRYTVEWRPVTDVPTPALNGVWLLVVPSRGAAHAWVAGCEEALASHGAEVRRVVLDVEADRRECLARLRRAHADAEPAGLISLLALDEEPHPAHPVLTGGVAGSLALVQALGDAGFAAPVWWATAGAVSVGATDPVTRPRQSHVLGIARVDVLENPRRRGGQLDLPGAPDPDSRRLLCAVLSGIGDEDQLAVRAGGLLKRRLVRAPLAGRSSARRRPRGTVLITGGTGGLGAAVARHLAREGAEHLLLVSRRGSDALGAAELEAELTARGTRVTMAACDVADRDALAAVLRAVPARFPLTTVLHTAGLKGPRDTLAEADLTDFADVFAPKVAGAQNLCELVAGTDLDAFVLFSSTVGVWGGGQQGAYVAANTYLNALAEHRRSRGLPATAIAWSAWDGPGMSADAGDHLAERGVRLMDPATALAALRQVLDHDETFVTIADNDWERFAEVFGAARRRPLIGDLPEVRRVWAPPGSDGTSDTAGHPALTGELLKLSAAQREAALVDLVRTEAASVLEHPTTEAVDPDRPFNDLGFDSLTGIELRNRLNAATGLRLPATLIFDHPTPTALGERLDEELRSLAPVNGGPGPATGAATGTSASASVLDAEAIAAMDVDDLIELTRRSDERS</sequence>
<dbReference type="SUPFAM" id="SSF51735">
    <property type="entry name" value="NAD(P)-binding Rossmann-fold domains"/>
    <property type="match status" value="2"/>
</dbReference>
<evidence type="ECO:0000259" key="5">
    <source>
        <dbReference type="PROSITE" id="PS50075"/>
    </source>
</evidence>
<evidence type="ECO:0000313" key="7">
    <source>
        <dbReference type="EMBL" id="GAA4232329.1"/>
    </source>
</evidence>
<dbReference type="Gene3D" id="3.40.366.10">
    <property type="entry name" value="Malonyl-Coenzyme A Acyl Carrier Protein, domain 2"/>
    <property type="match status" value="2"/>
</dbReference>
<dbReference type="InterPro" id="IPR016036">
    <property type="entry name" value="Malonyl_transacylase_ACP-bd"/>
</dbReference>
<organism evidence="7 8">
    <name type="scientific">Actinomadura meridiana</name>
    <dbReference type="NCBI Taxonomy" id="559626"/>
    <lineage>
        <taxon>Bacteria</taxon>
        <taxon>Bacillati</taxon>
        <taxon>Actinomycetota</taxon>
        <taxon>Actinomycetes</taxon>
        <taxon>Streptosporangiales</taxon>
        <taxon>Thermomonosporaceae</taxon>
        <taxon>Actinomadura</taxon>
    </lineage>
</organism>
<dbReference type="Pfam" id="PF02801">
    <property type="entry name" value="Ketoacyl-synt_C"/>
    <property type="match status" value="2"/>
</dbReference>
<accession>A0ABP8C340</accession>
<dbReference type="InterPro" id="IPR050091">
    <property type="entry name" value="PKS_NRPS_Biosynth_Enz"/>
</dbReference>
<evidence type="ECO:0000256" key="4">
    <source>
        <dbReference type="SAM" id="MobiDB-lite"/>
    </source>
</evidence>
<dbReference type="InterPro" id="IPR032821">
    <property type="entry name" value="PKS_assoc"/>
</dbReference>
<feature type="region of interest" description="Disordered" evidence="4">
    <location>
        <begin position="897"/>
        <end position="930"/>
    </location>
</feature>
<dbReference type="PANTHER" id="PTHR43775:SF37">
    <property type="entry name" value="SI:DKEY-61P9.11"/>
    <property type="match status" value="1"/>
</dbReference>
<evidence type="ECO:0000256" key="3">
    <source>
        <dbReference type="ARBA" id="ARBA00022679"/>
    </source>
</evidence>
<dbReference type="InterPro" id="IPR014043">
    <property type="entry name" value="Acyl_transferase_dom"/>
</dbReference>
<dbReference type="Pfam" id="PF08659">
    <property type="entry name" value="KR"/>
    <property type="match status" value="1"/>
</dbReference>
<dbReference type="InterPro" id="IPR018201">
    <property type="entry name" value="Ketoacyl_synth_AS"/>
</dbReference>
<evidence type="ECO:0008006" key="9">
    <source>
        <dbReference type="Google" id="ProtNLM"/>
    </source>
</evidence>
<keyword evidence="3" id="KW-0808">Transferase</keyword>
<keyword evidence="1" id="KW-0596">Phosphopantetheine</keyword>
<dbReference type="InterPro" id="IPR020841">
    <property type="entry name" value="PKS_Beta-ketoAc_synthase_dom"/>
</dbReference>
<dbReference type="InterPro" id="IPR041618">
    <property type="entry name" value="PKS_DE"/>
</dbReference>
<dbReference type="InterPro" id="IPR014030">
    <property type="entry name" value="Ketoacyl_synth_N"/>
</dbReference>
<evidence type="ECO:0000313" key="8">
    <source>
        <dbReference type="Proteomes" id="UP001501710"/>
    </source>
</evidence>
<evidence type="ECO:0000256" key="1">
    <source>
        <dbReference type="ARBA" id="ARBA00022450"/>
    </source>
</evidence>
<dbReference type="Proteomes" id="UP001501710">
    <property type="component" value="Unassembled WGS sequence"/>
</dbReference>